<evidence type="ECO:0000313" key="3">
    <source>
        <dbReference type="Proteomes" id="UP000000238"/>
    </source>
</evidence>
<dbReference type="HOGENOM" id="CLU_1254697_0_0_6"/>
<organism evidence="2 3">
    <name type="scientific">Hahella chejuensis (strain KCTC 2396)</name>
    <dbReference type="NCBI Taxonomy" id="349521"/>
    <lineage>
        <taxon>Bacteria</taxon>
        <taxon>Pseudomonadati</taxon>
        <taxon>Pseudomonadota</taxon>
        <taxon>Gammaproteobacteria</taxon>
        <taxon>Oceanospirillales</taxon>
        <taxon>Hahellaceae</taxon>
        <taxon>Hahella</taxon>
    </lineage>
</organism>
<name>Q2SCD5_HAHCH</name>
<accession>Q2SCD5</accession>
<evidence type="ECO:0000313" key="2">
    <source>
        <dbReference type="EMBL" id="ABC31689.1"/>
    </source>
</evidence>
<dbReference type="RefSeq" id="WP_011398754.1">
    <property type="nucleotide sequence ID" value="NC_007645.1"/>
</dbReference>
<dbReference type="EMBL" id="CP000155">
    <property type="protein sequence ID" value="ABC31689.1"/>
    <property type="molecule type" value="Genomic_DNA"/>
</dbReference>
<feature type="compositionally biased region" description="Polar residues" evidence="1">
    <location>
        <begin position="42"/>
        <end position="53"/>
    </location>
</feature>
<sequence length="204" mass="22258">MGLIRTLFEYGNQAYEGLKQPTAAQQTKADAAMDNLPEPGTVTLSGQQQEQSSRPRVMIKEFQQGVGQDTAFVQQTLRQKLAEYGVTSVRGQVRLGRSETGALEISGAIPTEAKQKIEADINRNPDIKQTFVRLSNQKPALDYVQNVMRLQNAYGGDNSLFSSLLSSNPQNNSLQDIVQRFHKMGSAAAEMTANSGSAFSISIS</sequence>
<feature type="region of interest" description="Disordered" evidence="1">
    <location>
        <begin position="34"/>
        <end position="53"/>
    </location>
</feature>
<proteinExistence type="predicted"/>
<dbReference type="Proteomes" id="UP000000238">
    <property type="component" value="Chromosome"/>
</dbReference>
<reference evidence="2 3" key="1">
    <citation type="journal article" date="2005" name="Nucleic Acids Res.">
        <title>Genomic blueprint of Hahella chejuensis, a marine microbe producing an algicidal agent.</title>
        <authorList>
            <person name="Jeong H."/>
            <person name="Yim J.H."/>
            <person name="Lee C."/>
            <person name="Choi S.-H."/>
            <person name="Park Y.K."/>
            <person name="Yoon S.H."/>
            <person name="Hur C.-G."/>
            <person name="Kang H.-Y."/>
            <person name="Kim D."/>
            <person name="Lee H.H."/>
            <person name="Park K.H."/>
            <person name="Park S.-H."/>
            <person name="Park H.-S."/>
            <person name="Lee H.K."/>
            <person name="Oh T.K."/>
            <person name="Kim J.F."/>
        </authorList>
    </citation>
    <scope>NUCLEOTIDE SEQUENCE [LARGE SCALE GENOMIC DNA]</scope>
    <source>
        <strain evidence="2 3">KCTC 2396</strain>
    </source>
</reference>
<protein>
    <submittedName>
        <fullName evidence="2">Uncharacterized protein</fullName>
    </submittedName>
</protein>
<dbReference type="AlphaFoldDB" id="Q2SCD5"/>
<dbReference type="KEGG" id="hch:HCH_05003"/>
<evidence type="ECO:0000256" key="1">
    <source>
        <dbReference type="SAM" id="MobiDB-lite"/>
    </source>
</evidence>
<gene>
    <name evidence="2" type="ordered locus">HCH_05003</name>
</gene>
<dbReference type="OrthoDB" id="6363845at2"/>
<keyword evidence="3" id="KW-1185">Reference proteome</keyword>
<dbReference type="eggNOG" id="ENOG50343AY">
    <property type="taxonomic scope" value="Bacteria"/>
</dbReference>